<protein>
    <submittedName>
        <fullName evidence="1">Integrase</fullName>
    </submittedName>
</protein>
<evidence type="ECO:0000313" key="1">
    <source>
        <dbReference type="EMBL" id="KAA3466480.1"/>
    </source>
</evidence>
<evidence type="ECO:0000313" key="2">
    <source>
        <dbReference type="Proteomes" id="UP000325315"/>
    </source>
</evidence>
<dbReference type="SUPFAM" id="SSF56672">
    <property type="entry name" value="DNA/RNA polymerases"/>
    <property type="match status" value="1"/>
</dbReference>
<comment type="caution">
    <text evidence="1">The sequence shown here is derived from an EMBL/GenBank/DDBJ whole genome shotgun (WGS) entry which is preliminary data.</text>
</comment>
<name>A0A5B6VBA8_9ROSI</name>
<gene>
    <name evidence="1" type="ORF">EPI10_001570</name>
</gene>
<dbReference type="InterPro" id="IPR043502">
    <property type="entry name" value="DNA/RNA_pol_sf"/>
</dbReference>
<dbReference type="Gene3D" id="3.30.70.270">
    <property type="match status" value="1"/>
</dbReference>
<dbReference type="InterPro" id="IPR043128">
    <property type="entry name" value="Rev_trsase/Diguanyl_cyclase"/>
</dbReference>
<dbReference type="Proteomes" id="UP000325315">
    <property type="component" value="Unassembled WGS sequence"/>
</dbReference>
<proteinExistence type="predicted"/>
<organism evidence="1 2">
    <name type="scientific">Gossypium australe</name>
    <dbReference type="NCBI Taxonomy" id="47621"/>
    <lineage>
        <taxon>Eukaryota</taxon>
        <taxon>Viridiplantae</taxon>
        <taxon>Streptophyta</taxon>
        <taxon>Embryophyta</taxon>
        <taxon>Tracheophyta</taxon>
        <taxon>Spermatophyta</taxon>
        <taxon>Magnoliopsida</taxon>
        <taxon>eudicotyledons</taxon>
        <taxon>Gunneridae</taxon>
        <taxon>Pentapetalae</taxon>
        <taxon>rosids</taxon>
        <taxon>malvids</taxon>
        <taxon>Malvales</taxon>
        <taxon>Malvaceae</taxon>
        <taxon>Malvoideae</taxon>
        <taxon>Gossypium</taxon>
    </lineage>
</organism>
<dbReference type="AlphaFoldDB" id="A0A5B6VBA8"/>
<dbReference type="PANTHER" id="PTHR37984">
    <property type="entry name" value="PROTEIN CBG26694"/>
    <property type="match status" value="1"/>
</dbReference>
<reference evidence="2" key="1">
    <citation type="journal article" date="2019" name="Plant Biotechnol. J.">
        <title>Genome sequencing of the Australian wild diploid species Gossypium australe highlights disease resistance and delayed gland morphogenesis.</title>
        <authorList>
            <person name="Cai Y."/>
            <person name="Cai X."/>
            <person name="Wang Q."/>
            <person name="Wang P."/>
            <person name="Zhang Y."/>
            <person name="Cai C."/>
            <person name="Xu Y."/>
            <person name="Wang K."/>
            <person name="Zhou Z."/>
            <person name="Wang C."/>
            <person name="Geng S."/>
            <person name="Li B."/>
            <person name="Dong Q."/>
            <person name="Hou Y."/>
            <person name="Wang H."/>
            <person name="Ai P."/>
            <person name="Liu Z."/>
            <person name="Yi F."/>
            <person name="Sun M."/>
            <person name="An G."/>
            <person name="Cheng J."/>
            <person name="Zhang Y."/>
            <person name="Shi Q."/>
            <person name="Xie Y."/>
            <person name="Shi X."/>
            <person name="Chang Y."/>
            <person name="Huang F."/>
            <person name="Chen Y."/>
            <person name="Hong S."/>
            <person name="Mi L."/>
            <person name="Sun Q."/>
            <person name="Zhang L."/>
            <person name="Zhou B."/>
            <person name="Peng R."/>
            <person name="Zhang X."/>
            <person name="Liu F."/>
        </authorList>
    </citation>
    <scope>NUCLEOTIDE SEQUENCE [LARGE SCALE GENOMIC DNA]</scope>
    <source>
        <strain evidence="2">cv. PA1801</strain>
    </source>
</reference>
<dbReference type="OrthoDB" id="2013610at2759"/>
<accession>A0A5B6VBA8</accession>
<keyword evidence="2" id="KW-1185">Reference proteome</keyword>
<dbReference type="EMBL" id="SMMG02000007">
    <property type="protein sequence ID" value="KAA3466480.1"/>
    <property type="molecule type" value="Genomic_DNA"/>
</dbReference>
<dbReference type="InterPro" id="IPR050951">
    <property type="entry name" value="Retrovirus_Pol_polyprotein"/>
</dbReference>
<dbReference type="FunFam" id="3.30.70.270:FF:000020">
    <property type="entry name" value="Transposon Tf2-6 polyprotein-like Protein"/>
    <property type="match status" value="1"/>
</dbReference>
<dbReference type="PANTHER" id="PTHR37984:SF5">
    <property type="entry name" value="PROTEIN NYNRIN-LIKE"/>
    <property type="match status" value="1"/>
</dbReference>
<sequence>MFLGHVVSTEGIRVDPKKIEAIIVWKQPKSVSEVRSFLGPTGYYQRFVEGFSLIVTPLAKLLCKNAPFNWTNNQQTSFEKLETMLTQALILIQLEQRRWIELLKDYNCTSEYHSGKANVVVDALSWRSMVELGAMFARLSLFEDDGLLVELQIKPTWIDEIRENQLLDESLVLQVKKIEEGKTIDFRFHTEGLKHEVTNFVAWCLTCQQVKLEHQRPSSLLQPANILQWKCERVTTDFVSGLPLTPTKKDSIWVIED</sequence>